<feature type="coiled-coil region" evidence="1">
    <location>
        <begin position="74"/>
        <end position="101"/>
    </location>
</feature>
<keyword evidence="1" id="KW-0175">Coiled coil</keyword>
<dbReference type="AlphaFoldDB" id="A0A1M5U7N0"/>
<feature type="region of interest" description="Disordered" evidence="2">
    <location>
        <begin position="405"/>
        <end position="429"/>
    </location>
</feature>
<reference evidence="4" key="1">
    <citation type="submission" date="2016-11" db="EMBL/GenBank/DDBJ databases">
        <authorList>
            <person name="Varghese N."/>
            <person name="Submissions S."/>
        </authorList>
    </citation>
    <scope>NUCLEOTIDE SEQUENCE [LARGE SCALE GENOMIC DNA]</scope>
    <source>
        <strain evidence="4">DSM 16917</strain>
    </source>
</reference>
<accession>A0A1M5U7N0</accession>
<proteinExistence type="predicted"/>
<organism evidence="3 4">
    <name type="scientific">Ferrimonas marina</name>
    <dbReference type="NCBI Taxonomy" id="299255"/>
    <lineage>
        <taxon>Bacteria</taxon>
        <taxon>Pseudomonadati</taxon>
        <taxon>Pseudomonadota</taxon>
        <taxon>Gammaproteobacteria</taxon>
        <taxon>Alteromonadales</taxon>
        <taxon>Ferrimonadaceae</taxon>
        <taxon>Ferrimonas</taxon>
    </lineage>
</organism>
<evidence type="ECO:0000313" key="3">
    <source>
        <dbReference type="EMBL" id="SHH59065.1"/>
    </source>
</evidence>
<keyword evidence="4" id="KW-1185">Reference proteome</keyword>
<dbReference type="RefSeq" id="WP_067655503.1">
    <property type="nucleotide sequence ID" value="NZ_FQXG01000003.1"/>
</dbReference>
<evidence type="ECO:0000256" key="2">
    <source>
        <dbReference type="SAM" id="MobiDB-lite"/>
    </source>
</evidence>
<name>A0A1M5U7N0_9GAMM</name>
<dbReference type="Proteomes" id="UP000184268">
    <property type="component" value="Unassembled WGS sequence"/>
</dbReference>
<gene>
    <name evidence="3" type="ORF">SAMN02745129_2445</name>
</gene>
<evidence type="ECO:0000256" key="1">
    <source>
        <dbReference type="SAM" id="Coils"/>
    </source>
</evidence>
<evidence type="ECO:0000313" key="4">
    <source>
        <dbReference type="Proteomes" id="UP000184268"/>
    </source>
</evidence>
<sequence>MTTEAQTSKQLFKLADRLNKQSISNQAYALEKAPDDPLLQFISQEYPVLSETPVPYVDEDKFRSLVSSTVRSSMKSARAPLEAWLEELRQLNNEYAGCDQLTPSIELSGSATEMRLMDEGLAIAKQIAYHWIKRLRRNPTAKELSKLIETHVRPIEAWPQENPLLCHYVLAMTELVVFWCIHAYAEGKIRIGNQYGIDEIAIHYVARLSDGEVEFAKHHMRLWGLDQAARAQGFADLIPANDLTSDELRQQCALLFEDIQAMRARLLQINQFYTFELSNGFACGFRFAVLNGMLQVIIDKELAPLKALQDKKGGLMVVSLNFRGQLIYIDGHWGRAAHIGMSEHDDLRVTHYLLSGIHQAALEHYSRLPSQSDTRLDEPKSMNELDMASAIDDLISQQPDAPELVQADEPTPAAPAEEQPKPKPRLRQLRRSVVLSRLESMGVTISRAKGSELKLHRPGGRVFVLGDHGGNDRLPSFIMAKLVQRLALSHDEITTLCR</sequence>
<protein>
    <submittedName>
        <fullName evidence="3">Uncharacterized protein</fullName>
    </submittedName>
</protein>
<dbReference type="EMBL" id="FQXG01000003">
    <property type="protein sequence ID" value="SHH59065.1"/>
    <property type="molecule type" value="Genomic_DNA"/>
</dbReference>